<gene>
    <name evidence="1" type="ORF">KSB_85220</name>
</gene>
<dbReference type="Proteomes" id="UP000654345">
    <property type="component" value="Unassembled WGS sequence"/>
</dbReference>
<dbReference type="EMBL" id="BNJG01000004">
    <property type="protein sequence ID" value="GHO60047.1"/>
    <property type="molecule type" value="Genomic_DNA"/>
</dbReference>
<organism evidence="1 2">
    <name type="scientific">Ktedonobacter robiniae</name>
    <dbReference type="NCBI Taxonomy" id="2778365"/>
    <lineage>
        <taxon>Bacteria</taxon>
        <taxon>Bacillati</taxon>
        <taxon>Chloroflexota</taxon>
        <taxon>Ktedonobacteria</taxon>
        <taxon>Ktedonobacterales</taxon>
        <taxon>Ktedonobacteraceae</taxon>
        <taxon>Ktedonobacter</taxon>
    </lineage>
</organism>
<protein>
    <submittedName>
        <fullName evidence="1">Uncharacterized protein</fullName>
    </submittedName>
</protein>
<evidence type="ECO:0000313" key="1">
    <source>
        <dbReference type="EMBL" id="GHO60047.1"/>
    </source>
</evidence>
<name>A0ABQ3V5K9_9CHLR</name>
<proteinExistence type="predicted"/>
<keyword evidence="2" id="KW-1185">Reference proteome</keyword>
<sequence length="132" mass="14644">MHEPFPTCTRLRGPNLFIPFSPQQIWKALFRRTGSGVTEGMREDGKSDPYPSPLSTAEARITDVQAEIPTGIPAYKFGSNDGWLVTPDELSAALAAYDACIADGVEPPAFTWWGDWINYLRRAASHGGFRVW</sequence>
<reference evidence="1 2" key="1">
    <citation type="journal article" date="2021" name="Int. J. Syst. Evol. Microbiol.">
        <title>Reticulibacter mediterranei gen. nov., sp. nov., within the new family Reticulibacteraceae fam. nov., and Ktedonospora formicarum gen. nov., sp. nov., Ktedonobacter robiniae sp. nov., Dictyobacter formicarum sp. nov. and Dictyobacter arantiisoli sp. nov., belonging to the class Ktedonobacteria.</title>
        <authorList>
            <person name="Yabe S."/>
            <person name="Zheng Y."/>
            <person name="Wang C.M."/>
            <person name="Sakai Y."/>
            <person name="Abe K."/>
            <person name="Yokota A."/>
            <person name="Donadio S."/>
            <person name="Cavaletti L."/>
            <person name="Monciardini P."/>
        </authorList>
    </citation>
    <scope>NUCLEOTIDE SEQUENCE [LARGE SCALE GENOMIC DNA]</scope>
    <source>
        <strain evidence="1 2">SOSP1-30</strain>
    </source>
</reference>
<evidence type="ECO:0000313" key="2">
    <source>
        <dbReference type="Proteomes" id="UP000654345"/>
    </source>
</evidence>
<comment type="caution">
    <text evidence="1">The sequence shown here is derived from an EMBL/GenBank/DDBJ whole genome shotgun (WGS) entry which is preliminary data.</text>
</comment>
<accession>A0ABQ3V5K9</accession>